<dbReference type="AlphaFoldDB" id="A0A1F7FJZ8"/>
<comment type="caution">
    <text evidence="3">The sequence shown here is derived from an EMBL/GenBank/DDBJ whole genome shotgun (WGS) entry which is preliminary data.</text>
</comment>
<evidence type="ECO:0000313" key="4">
    <source>
        <dbReference type="Proteomes" id="UP000179243"/>
    </source>
</evidence>
<dbReference type="Pfam" id="PF01408">
    <property type="entry name" value="GFO_IDH_MocA"/>
    <property type="match status" value="1"/>
</dbReference>
<dbReference type="Proteomes" id="UP000179243">
    <property type="component" value="Unassembled WGS sequence"/>
</dbReference>
<accession>A0A1F7FJZ8</accession>
<evidence type="ECO:0000259" key="2">
    <source>
        <dbReference type="Pfam" id="PF22725"/>
    </source>
</evidence>
<gene>
    <name evidence="3" type="ORF">A2519_13735</name>
</gene>
<name>A0A1F7FJZ8_UNCRA</name>
<protein>
    <submittedName>
        <fullName evidence="3">Uncharacterized protein</fullName>
    </submittedName>
</protein>
<dbReference type="PANTHER" id="PTHR43249">
    <property type="entry name" value="UDP-N-ACETYL-2-AMINO-2-DEOXY-D-GLUCURONATE OXIDASE"/>
    <property type="match status" value="1"/>
</dbReference>
<dbReference type="PANTHER" id="PTHR43249:SF1">
    <property type="entry name" value="D-GLUCOSIDE 3-DEHYDROGENASE"/>
    <property type="match status" value="1"/>
</dbReference>
<dbReference type="InterPro" id="IPR036291">
    <property type="entry name" value="NAD(P)-bd_dom_sf"/>
</dbReference>
<feature type="domain" description="GFO/IDH/MocA-like oxidoreductase" evidence="2">
    <location>
        <begin position="144"/>
        <end position="274"/>
    </location>
</feature>
<dbReference type="SUPFAM" id="SSF55347">
    <property type="entry name" value="Glyceraldehyde-3-phosphate dehydrogenase-like, C-terminal domain"/>
    <property type="match status" value="1"/>
</dbReference>
<evidence type="ECO:0000259" key="1">
    <source>
        <dbReference type="Pfam" id="PF01408"/>
    </source>
</evidence>
<evidence type="ECO:0000313" key="3">
    <source>
        <dbReference type="EMBL" id="OGK07029.1"/>
    </source>
</evidence>
<dbReference type="InterPro" id="IPR052515">
    <property type="entry name" value="Gfo/Idh/MocA_Oxidoreductase"/>
</dbReference>
<dbReference type="EMBL" id="MFYX01000015">
    <property type="protein sequence ID" value="OGK07029.1"/>
    <property type="molecule type" value="Genomic_DNA"/>
</dbReference>
<dbReference type="InterPro" id="IPR000683">
    <property type="entry name" value="Gfo/Idh/MocA-like_OxRdtase_N"/>
</dbReference>
<dbReference type="Gene3D" id="3.40.50.720">
    <property type="entry name" value="NAD(P)-binding Rossmann-like Domain"/>
    <property type="match status" value="1"/>
</dbReference>
<organism evidence="3 4">
    <name type="scientific">Candidatus Raymondbacteria bacterium RIFOXYD12_FULL_49_13</name>
    <dbReference type="NCBI Taxonomy" id="1817890"/>
    <lineage>
        <taxon>Bacteria</taxon>
        <taxon>Raymondiibacteriota</taxon>
    </lineage>
</organism>
<dbReference type="Pfam" id="PF22725">
    <property type="entry name" value="GFO_IDH_MocA_C3"/>
    <property type="match status" value="1"/>
</dbReference>
<dbReference type="InterPro" id="IPR055170">
    <property type="entry name" value="GFO_IDH_MocA-like_dom"/>
</dbReference>
<feature type="domain" description="Gfo/Idh/MocA-like oxidoreductase N-terminal" evidence="1">
    <location>
        <begin position="5"/>
        <end position="133"/>
    </location>
</feature>
<dbReference type="SUPFAM" id="SSF51735">
    <property type="entry name" value="NAD(P)-binding Rossmann-fold domains"/>
    <property type="match status" value="1"/>
</dbReference>
<proteinExistence type="predicted"/>
<reference evidence="3 4" key="1">
    <citation type="journal article" date="2016" name="Nat. Commun.">
        <title>Thousands of microbial genomes shed light on interconnected biogeochemical processes in an aquifer system.</title>
        <authorList>
            <person name="Anantharaman K."/>
            <person name="Brown C.T."/>
            <person name="Hug L.A."/>
            <person name="Sharon I."/>
            <person name="Castelle C.J."/>
            <person name="Probst A.J."/>
            <person name="Thomas B.C."/>
            <person name="Singh A."/>
            <person name="Wilkins M.J."/>
            <person name="Karaoz U."/>
            <person name="Brodie E.L."/>
            <person name="Williams K.H."/>
            <person name="Hubbard S.S."/>
            <person name="Banfield J.F."/>
        </authorList>
    </citation>
    <scope>NUCLEOTIDE SEQUENCE [LARGE SCALE GENOMIC DNA]</scope>
</reference>
<dbReference type="GO" id="GO:0000166">
    <property type="term" value="F:nucleotide binding"/>
    <property type="evidence" value="ECO:0007669"/>
    <property type="project" value="InterPro"/>
</dbReference>
<sequence length="428" mass="47305">MNKKIRCAIVGIGGHGETHLQYIGKAEDAGLCTLNAAVVRPADNLDHIIKQWRLIERGVVIFNSFNDLILEGSDLFDLVILPVGIGFHAEYSCKAMRAGKHVLCEKPPAATIQEVDSMSQWSEASGKVCAIGFPQMSSDLIIEAKLKVCEGIIGEVKKISNFGIWKRDKQYFSRNGWAGKITSQGRWILDGTINNPFAHQIMASLFLASAEQGRSARPREVTAELYHGNDIESEDTSCIRIKTDSGATIFGAATQCGPKDHYPEIEIVGTKGTIGIVIGKYAKIRVNNSVETIHARNDERTNMYANIFNAINGVHPIQCPVSITKNFTLTVNGAFESSAFVNNIPAEYRAMHSPYGSAVPEEAFTAVHDIESIISRAFKERLLFSEAGVAWARPSQKFMINDDYSFFRFHAHDKATVRKKQYKGVVYA</sequence>
<dbReference type="Gene3D" id="3.30.360.10">
    <property type="entry name" value="Dihydrodipicolinate Reductase, domain 2"/>
    <property type="match status" value="1"/>
</dbReference>